<feature type="domain" description="D-isomer specific 2-hydroxyacid dehydrogenase NAD-binding" evidence="3">
    <location>
        <begin position="174"/>
        <end position="364"/>
    </location>
</feature>
<dbReference type="RefSeq" id="WP_110169961.1">
    <property type="nucleotide sequence ID" value="NZ_CP015136.1"/>
</dbReference>
<evidence type="ECO:0000313" key="4">
    <source>
        <dbReference type="EMBL" id="AMY08096.1"/>
    </source>
</evidence>
<evidence type="ECO:0000259" key="3">
    <source>
        <dbReference type="Pfam" id="PF02826"/>
    </source>
</evidence>
<dbReference type="EC" id="1.1.1.29" evidence="4"/>
<evidence type="ECO:0000256" key="2">
    <source>
        <dbReference type="ARBA" id="ARBA00023027"/>
    </source>
</evidence>
<sequence length="401" mass="42969">MRNADFRVRLRQGSGGRVVRQALVLSLAVSVLAPGRVASAQPPDASQTERMIADLGLREAATPLSASPQWRKPARVLVRNLTPDRKTWLQEVAPGVELVNADTTSDARAAAATADAVLGFCEEAVLAQSPSVRWVQTYDAGVERCLTSDVFRQRGIVLTNMQRIAGPVMAEHVMALVLAHARGLAGYLMAQREGKWERGVNAANWTFNALSDGEQPAFTLAGKTILIVGYGGVGSETAKRAQAFGMRIIAIRNSKADLPPGVTKMGLPADLPTYVKEADIVVDTLPLTAETRGMFDAAIFGAMKKTAFFVNVGRGGTVVTEALMKALQDGGIGGAGLDVVDPEPVPEGHPLWKTPRLILTPHVSADSDVDEDVRWLLIRENLRRFVAGGKMLSVVDATRGY</sequence>
<dbReference type="Proteomes" id="UP000076079">
    <property type="component" value="Chromosome"/>
</dbReference>
<dbReference type="GO" id="GO:0051287">
    <property type="term" value="F:NAD binding"/>
    <property type="evidence" value="ECO:0007669"/>
    <property type="project" value="InterPro"/>
</dbReference>
<dbReference type="PATRIC" id="fig|1813736.3.peg.1331"/>
<dbReference type="STRING" id="1855912.LuPra_01284"/>
<organism evidence="4 5">
    <name type="scientific">Luteitalea pratensis</name>
    <dbReference type="NCBI Taxonomy" id="1855912"/>
    <lineage>
        <taxon>Bacteria</taxon>
        <taxon>Pseudomonadati</taxon>
        <taxon>Acidobacteriota</taxon>
        <taxon>Vicinamibacteria</taxon>
        <taxon>Vicinamibacterales</taxon>
        <taxon>Vicinamibacteraceae</taxon>
        <taxon>Luteitalea</taxon>
    </lineage>
</organism>
<dbReference type="Pfam" id="PF02826">
    <property type="entry name" value="2-Hacid_dh_C"/>
    <property type="match status" value="1"/>
</dbReference>
<accession>A0A143PI53</accession>
<dbReference type="GO" id="GO:0008465">
    <property type="term" value="F:hydroxypyruvate reductase (NADH) activity"/>
    <property type="evidence" value="ECO:0007669"/>
    <property type="project" value="UniProtKB-EC"/>
</dbReference>
<keyword evidence="2" id="KW-0520">NAD</keyword>
<keyword evidence="5" id="KW-1185">Reference proteome</keyword>
<keyword evidence="1 4" id="KW-0560">Oxidoreductase</keyword>
<gene>
    <name evidence="4" type="primary">hprA</name>
    <name evidence="4" type="ORF">LuPra_01284</name>
</gene>
<name>A0A143PI53_LUTPR</name>
<dbReference type="SUPFAM" id="SSF51735">
    <property type="entry name" value="NAD(P)-binding Rossmann-fold domains"/>
    <property type="match status" value="1"/>
</dbReference>
<reference evidence="4 5" key="1">
    <citation type="journal article" date="2016" name="Genome Announc.">
        <title>First Complete Genome Sequence of a Subdivision 6 Acidobacterium Strain.</title>
        <authorList>
            <person name="Huang S."/>
            <person name="Vieira S."/>
            <person name="Bunk B."/>
            <person name="Riedel T."/>
            <person name="Sproer C."/>
            <person name="Overmann J."/>
        </authorList>
    </citation>
    <scope>NUCLEOTIDE SEQUENCE [LARGE SCALE GENOMIC DNA]</scope>
    <source>
        <strain evidence="5">DSM 100886 HEG_-6_39</strain>
    </source>
</reference>
<dbReference type="InterPro" id="IPR006140">
    <property type="entry name" value="D-isomer_DH_NAD-bd"/>
</dbReference>
<evidence type="ECO:0000256" key="1">
    <source>
        <dbReference type="ARBA" id="ARBA00023002"/>
    </source>
</evidence>
<dbReference type="OrthoDB" id="9805416at2"/>
<dbReference type="PANTHER" id="PTHR43333">
    <property type="entry name" value="2-HACID_DH_C DOMAIN-CONTAINING PROTEIN"/>
    <property type="match status" value="1"/>
</dbReference>
<dbReference type="PANTHER" id="PTHR43333:SF1">
    <property type="entry name" value="D-ISOMER SPECIFIC 2-HYDROXYACID DEHYDROGENASE NAD-BINDING DOMAIN-CONTAINING PROTEIN"/>
    <property type="match status" value="1"/>
</dbReference>
<proteinExistence type="predicted"/>
<evidence type="ECO:0000313" key="5">
    <source>
        <dbReference type="Proteomes" id="UP000076079"/>
    </source>
</evidence>
<dbReference type="InterPro" id="IPR036291">
    <property type="entry name" value="NAD(P)-bd_dom_sf"/>
</dbReference>
<protein>
    <submittedName>
        <fullName evidence="4">Glycerate dehydrogenase</fullName>
        <ecNumber evidence="4">1.1.1.29</ecNumber>
    </submittedName>
</protein>
<dbReference type="EMBL" id="CP015136">
    <property type="protein sequence ID" value="AMY08096.1"/>
    <property type="molecule type" value="Genomic_DNA"/>
</dbReference>
<dbReference type="SUPFAM" id="SSF52283">
    <property type="entry name" value="Formate/glycerate dehydrogenase catalytic domain-like"/>
    <property type="match status" value="1"/>
</dbReference>
<dbReference type="CDD" id="cd05300">
    <property type="entry name" value="2-Hacid_dh_1"/>
    <property type="match status" value="1"/>
</dbReference>
<reference evidence="5" key="2">
    <citation type="submission" date="2016-04" db="EMBL/GenBank/DDBJ databases">
        <title>First Complete Genome Sequence of a Subdivision 6 Acidobacterium.</title>
        <authorList>
            <person name="Huang S."/>
            <person name="Vieira S."/>
            <person name="Bunk B."/>
            <person name="Riedel T."/>
            <person name="Sproeer C."/>
            <person name="Overmann J."/>
        </authorList>
    </citation>
    <scope>NUCLEOTIDE SEQUENCE [LARGE SCALE GENOMIC DNA]</scope>
    <source>
        <strain evidence="5">DSM 100886 HEG_-6_39</strain>
    </source>
</reference>
<dbReference type="AlphaFoldDB" id="A0A143PI53"/>
<dbReference type="Gene3D" id="3.40.50.720">
    <property type="entry name" value="NAD(P)-binding Rossmann-like Domain"/>
    <property type="match status" value="2"/>
</dbReference>
<dbReference type="KEGG" id="abac:LuPra_01284"/>